<accession>A0AAU9NWG9</accession>
<dbReference type="AlphaFoldDB" id="A0AAU9NWG9"/>
<gene>
    <name evidence="1" type="ORF">LVIROSA_LOCUS28110</name>
</gene>
<organism evidence="1 2">
    <name type="scientific">Lactuca virosa</name>
    <dbReference type="NCBI Taxonomy" id="75947"/>
    <lineage>
        <taxon>Eukaryota</taxon>
        <taxon>Viridiplantae</taxon>
        <taxon>Streptophyta</taxon>
        <taxon>Embryophyta</taxon>
        <taxon>Tracheophyta</taxon>
        <taxon>Spermatophyta</taxon>
        <taxon>Magnoliopsida</taxon>
        <taxon>eudicotyledons</taxon>
        <taxon>Gunneridae</taxon>
        <taxon>Pentapetalae</taxon>
        <taxon>asterids</taxon>
        <taxon>campanulids</taxon>
        <taxon>Asterales</taxon>
        <taxon>Asteraceae</taxon>
        <taxon>Cichorioideae</taxon>
        <taxon>Cichorieae</taxon>
        <taxon>Lactucinae</taxon>
        <taxon>Lactuca</taxon>
    </lineage>
</organism>
<reference evidence="1 2" key="1">
    <citation type="submission" date="2022-01" db="EMBL/GenBank/DDBJ databases">
        <authorList>
            <person name="Xiong W."/>
            <person name="Schranz E."/>
        </authorList>
    </citation>
    <scope>NUCLEOTIDE SEQUENCE [LARGE SCALE GENOMIC DNA]</scope>
</reference>
<evidence type="ECO:0000313" key="2">
    <source>
        <dbReference type="Proteomes" id="UP001157418"/>
    </source>
</evidence>
<comment type="caution">
    <text evidence="1">The sequence shown here is derived from an EMBL/GenBank/DDBJ whole genome shotgun (WGS) entry which is preliminary data.</text>
</comment>
<dbReference type="EMBL" id="CAKMRJ010005412">
    <property type="protein sequence ID" value="CAH1442098.1"/>
    <property type="molecule type" value="Genomic_DNA"/>
</dbReference>
<dbReference type="Proteomes" id="UP001157418">
    <property type="component" value="Unassembled WGS sequence"/>
</dbReference>
<name>A0AAU9NWG9_9ASTR</name>
<sequence>MIEDVAKKHEERLAIQSRNFESEINKLREVAKERNELFEKRVSEMKASFKLKINELQTLMLKEVKNIVDNYKFFDEKGYVVVGATIRLVELNKDYSKDLKVRLRKRTKCFQKNC</sequence>
<protein>
    <submittedName>
        <fullName evidence="1">Uncharacterized protein</fullName>
    </submittedName>
</protein>
<proteinExistence type="predicted"/>
<evidence type="ECO:0000313" key="1">
    <source>
        <dbReference type="EMBL" id="CAH1442098.1"/>
    </source>
</evidence>
<keyword evidence="2" id="KW-1185">Reference proteome</keyword>